<dbReference type="Pfam" id="PF00132">
    <property type="entry name" value="Hexapep"/>
    <property type="match status" value="1"/>
</dbReference>
<dbReference type="InterPro" id="IPR018357">
    <property type="entry name" value="Hexapep_transf_CS"/>
</dbReference>
<dbReference type="InterPro" id="IPR011004">
    <property type="entry name" value="Trimer_LpxA-like_sf"/>
</dbReference>
<gene>
    <name evidence="4" type="ORF">E6Q60_08080</name>
</gene>
<evidence type="ECO:0000313" key="5">
    <source>
        <dbReference type="Proteomes" id="UP000321055"/>
    </source>
</evidence>
<organism evidence="4 5">
    <name type="scientific">Nitrosomonas oligotropha</name>
    <dbReference type="NCBI Taxonomy" id="42354"/>
    <lineage>
        <taxon>Bacteria</taxon>
        <taxon>Pseudomonadati</taxon>
        <taxon>Pseudomonadota</taxon>
        <taxon>Betaproteobacteria</taxon>
        <taxon>Nitrosomonadales</taxon>
        <taxon>Nitrosomonadaceae</taxon>
        <taxon>Nitrosomonas</taxon>
    </lineage>
</organism>
<dbReference type="EMBL" id="SSFX01000058">
    <property type="protein sequence ID" value="TXI28145.1"/>
    <property type="molecule type" value="Genomic_DNA"/>
</dbReference>
<evidence type="ECO:0000256" key="3">
    <source>
        <dbReference type="ARBA" id="ARBA00023315"/>
    </source>
</evidence>
<dbReference type="PANTHER" id="PTHR42811">
    <property type="entry name" value="SERINE ACETYLTRANSFERASE"/>
    <property type="match status" value="1"/>
</dbReference>
<dbReference type="AlphaFoldDB" id="A0A5C7VU81"/>
<proteinExistence type="predicted"/>
<dbReference type="InterPro" id="IPR001451">
    <property type="entry name" value="Hexapep"/>
</dbReference>
<accession>A0A5C7VU81</accession>
<dbReference type="GO" id="GO:0009001">
    <property type="term" value="F:serine O-acetyltransferase activity"/>
    <property type="evidence" value="ECO:0007669"/>
    <property type="project" value="InterPro"/>
</dbReference>
<evidence type="ECO:0000256" key="1">
    <source>
        <dbReference type="ARBA" id="ARBA00022679"/>
    </source>
</evidence>
<dbReference type="PIRSF" id="PIRSF000441">
    <property type="entry name" value="CysE"/>
    <property type="match status" value="1"/>
</dbReference>
<dbReference type="PROSITE" id="PS00101">
    <property type="entry name" value="HEXAPEP_TRANSFERASES"/>
    <property type="match status" value="1"/>
</dbReference>
<evidence type="ECO:0000256" key="2">
    <source>
        <dbReference type="ARBA" id="ARBA00022737"/>
    </source>
</evidence>
<protein>
    <submittedName>
        <fullName evidence="4">Serine acetyltransferase</fullName>
    </submittedName>
</protein>
<evidence type="ECO:0000313" key="4">
    <source>
        <dbReference type="EMBL" id="TXI28145.1"/>
    </source>
</evidence>
<sequence length="153" mass="16119">MNAIHLYRIAHYLHCKHIPLLPGLLRLLMFLLYNSVIPPKCRIGKGSWFAHGGIGVVLHPDCLIGERVLIGQGVTIGGNFGCCEVPKIGNDVWIGPGARILGAITIGCNTIIGANAVVIADVAENSVIGGVPGKLIRSINPGSLNVTEGKLND</sequence>
<dbReference type="GO" id="GO:0005737">
    <property type="term" value="C:cytoplasm"/>
    <property type="evidence" value="ECO:0007669"/>
    <property type="project" value="InterPro"/>
</dbReference>
<name>A0A5C7VU81_9PROT</name>
<dbReference type="SUPFAM" id="SSF51161">
    <property type="entry name" value="Trimeric LpxA-like enzymes"/>
    <property type="match status" value="1"/>
</dbReference>
<keyword evidence="3" id="KW-0012">Acyltransferase</keyword>
<reference evidence="4 5" key="1">
    <citation type="submission" date="2018-09" db="EMBL/GenBank/DDBJ databases">
        <title>Metagenome Assembled Genomes from an Advanced Water Purification Facility.</title>
        <authorList>
            <person name="Stamps B.W."/>
            <person name="Spear J.R."/>
        </authorList>
    </citation>
    <scope>NUCLEOTIDE SEQUENCE [LARGE SCALE GENOMIC DNA]</scope>
    <source>
        <strain evidence="4">Bin_54_1</strain>
    </source>
</reference>
<dbReference type="GO" id="GO:0006535">
    <property type="term" value="P:cysteine biosynthetic process from serine"/>
    <property type="evidence" value="ECO:0007669"/>
    <property type="project" value="InterPro"/>
</dbReference>
<keyword evidence="2" id="KW-0677">Repeat</keyword>
<dbReference type="InterPro" id="IPR005881">
    <property type="entry name" value="Ser_O-AcTrfase"/>
</dbReference>
<comment type="caution">
    <text evidence="4">The sequence shown here is derived from an EMBL/GenBank/DDBJ whole genome shotgun (WGS) entry which is preliminary data.</text>
</comment>
<dbReference type="Proteomes" id="UP000321055">
    <property type="component" value="Unassembled WGS sequence"/>
</dbReference>
<dbReference type="Gene3D" id="2.160.10.10">
    <property type="entry name" value="Hexapeptide repeat proteins"/>
    <property type="match status" value="1"/>
</dbReference>
<keyword evidence="1 4" id="KW-0808">Transferase</keyword>